<evidence type="ECO:0000313" key="2">
    <source>
        <dbReference type="Proteomes" id="UP000078284"/>
    </source>
</evidence>
<dbReference type="AlphaFoldDB" id="A0A178W2L0"/>
<evidence type="ECO:0000313" key="1">
    <source>
        <dbReference type="EMBL" id="OAP11362.1"/>
    </source>
</evidence>
<reference evidence="2" key="1">
    <citation type="journal article" date="2016" name="Proc. Natl. Acad. Sci. U.S.A.">
        <title>Chromosome-level assembly of Arabidopsis thaliana Ler reveals the extent of translocation and inversion polymorphisms.</title>
        <authorList>
            <person name="Zapata L."/>
            <person name="Ding J."/>
            <person name="Willing E.M."/>
            <person name="Hartwig B."/>
            <person name="Bezdan D."/>
            <person name="Jiao W.B."/>
            <person name="Patel V."/>
            <person name="Velikkakam James G."/>
            <person name="Koornneef M."/>
            <person name="Ossowski S."/>
            <person name="Schneeberger K."/>
        </authorList>
    </citation>
    <scope>NUCLEOTIDE SEQUENCE [LARGE SCALE GENOMIC DNA]</scope>
    <source>
        <strain evidence="2">cv. Landsberg erecta</strain>
    </source>
</reference>
<accession>A0A178W2L0</accession>
<dbReference type="Proteomes" id="UP000078284">
    <property type="component" value="Chromosome 2"/>
</dbReference>
<sequence length="83" mass="9757">MICLMYRRNKKVLFIRLVYACCDIRNFQFNCLLMLDWDSNTIFNDLHIDKGGTKTYFQGLSNDVSEVENLSYLLKFYLVGLGT</sequence>
<proteinExistence type="predicted"/>
<comment type="caution">
    <text evidence="1">The sequence shown here is derived from an EMBL/GenBank/DDBJ whole genome shotgun (WGS) entry which is preliminary data.</text>
</comment>
<dbReference type="EMBL" id="LUHQ01000002">
    <property type="protein sequence ID" value="OAP11362.1"/>
    <property type="molecule type" value="Genomic_DNA"/>
</dbReference>
<name>A0A178W2L0_ARATH</name>
<gene>
    <name evidence="1" type="ordered locus">AXX17_At2g37840</name>
</gene>
<protein>
    <submittedName>
        <fullName evidence="1">Uncharacterized protein</fullName>
    </submittedName>
</protein>
<organism evidence="1 2">
    <name type="scientific">Arabidopsis thaliana</name>
    <name type="common">Mouse-ear cress</name>
    <dbReference type="NCBI Taxonomy" id="3702"/>
    <lineage>
        <taxon>Eukaryota</taxon>
        <taxon>Viridiplantae</taxon>
        <taxon>Streptophyta</taxon>
        <taxon>Embryophyta</taxon>
        <taxon>Tracheophyta</taxon>
        <taxon>Spermatophyta</taxon>
        <taxon>Magnoliopsida</taxon>
        <taxon>eudicotyledons</taxon>
        <taxon>Gunneridae</taxon>
        <taxon>Pentapetalae</taxon>
        <taxon>rosids</taxon>
        <taxon>malvids</taxon>
        <taxon>Brassicales</taxon>
        <taxon>Brassicaceae</taxon>
        <taxon>Camelineae</taxon>
        <taxon>Arabidopsis</taxon>
    </lineage>
</organism>